<gene>
    <name evidence="8" type="ORF">N8I77_012373</name>
</gene>
<dbReference type="Pfam" id="PF13086">
    <property type="entry name" value="AAA_11"/>
    <property type="match status" value="1"/>
</dbReference>
<feature type="region of interest" description="Disordered" evidence="6">
    <location>
        <begin position="877"/>
        <end position="896"/>
    </location>
</feature>
<reference evidence="8" key="1">
    <citation type="submission" date="2023-06" db="EMBL/GenBank/DDBJ databases">
        <authorList>
            <person name="Noh H."/>
        </authorList>
    </citation>
    <scope>NUCLEOTIDE SEQUENCE</scope>
    <source>
        <strain evidence="8">DUCC20226</strain>
    </source>
</reference>
<dbReference type="FunFam" id="1.10.8.60:FF:000159">
    <property type="entry name" value="p-loop containing nucleoside triphosphate hydrolase protein"/>
    <property type="match status" value="1"/>
</dbReference>
<keyword evidence="3" id="KW-0347">Helicase</keyword>
<keyword evidence="9" id="KW-1185">Reference proteome</keyword>
<keyword evidence="2" id="KW-0547">Nucleotide-binding</keyword>
<dbReference type="Proteomes" id="UP001265746">
    <property type="component" value="Unassembled WGS sequence"/>
</dbReference>
<dbReference type="GO" id="GO:0016887">
    <property type="term" value="F:ATP hydrolysis activity"/>
    <property type="evidence" value="ECO:0007669"/>
    <property type="project" value="InterPro"/>
</dbReference>
<evidence type="ECO:0000256" key="4">
    <source>
        <dbReference type="ARBA" id="ARBA00022840"/>
    </source>
</evidence>
<dbReference type="InterPro" id="IPR000641">
    <property type="entry name" value="CbxX/CfxQ"/>
</dbReference>
<dbReference type="SUPFAM" id="SSF52540">
    <property type="entry name" value="P-loop containing nucleoside triphosphate hydrolases"/>
    <property type="match status" value="4"/>
</dbReference>
<dbReference type="CDD" id="cd00009">
    <property type="entry name" value="AAA"/>
    <property type="match status" value="3"/>
</dbReference>
<dbReference type="PRINTS" id="PR00819">
    <property type="entry name" value="CBXCFQXSUPER"/>
</dbReference>
<feature type="region of interest" description="Disordered" evidence="6">
    <location>
        <begin position="1225"/>
        <end position="1252"/>
    </location>
</feature>
<feature type="coiled-coil region" evidence="5">
    <location>
        <begin position="1147"/>
        <end position="1221"/>
    </location>
</feature>
<evidence type="ECO:0000256" key="1">
    <source>
        <dbReference type="ARBA" id="ARBA00010378"/>
    </source>
</evidence>
<dbReference type="InterPro" id="IPR041677">
    <property type="entry name" value="DNA2/NAM7_AAA_11"/>
</dbReference>
<sequence length="2286" mass="256892">MSLASQVTTDTARAGRLAGLFRKVLNGNREIRSANDAKLFFEAARAQEAPSSCMEAIIASKYGMDALQLAARLDLSVTFMQEQTLQFLAYLIDDKLSMLADGQILQRALVVFAKPATFWNELLIAARGGALDDEAFRVFSWFCFELLSLPETSEVDVLADITPLAQSGKFIEASCPETRKIGYRIQRLLQLRTSPNSKSVDAYAPGGRHDNDFEDFRKVAVYPTTDEFLSAERPFYRRAKEVFETDVSERAAVHLDNTYRLTREDLLGELRSDWQIAQGRKSGRRSALTLRKLWPIYLDLGDDKTRKKCSIALGCGAGLEELGKKQPSARKKWLEDNKSYLRHQAFGALYQGQEIFGFAFVDRDIDSLLKSPPVVILQFTNDAALKRALLALKATQEVMFTLVDTPVFAYEPVLERLKDMKELPLQDQLLDPSHTTDDFVPHAAIRMIIERLASSNAEVAIKNGRVDEKFQLDYSQRHSLKTALAMKVSVIQGPPGTGKSFIGALATHFLIQRTNFKILVITYTNHALDQFLEDLLDLGIEGEAMVRLGSKFTPRTASLLLSKQKSDYRRTKDAWRVIDSLKAEAALQSMELREAFRSYIQCRPTFHDIQNYLEFSEDDSHFFEAFIVPSDTDGYKKVGKKGKAIAEDYLYQCWRCGQGPGIFAPHALKNHPSVWNVSPPSRLKYIGKWFSAILREKAERVQELARQYDLTQRRMDTHFKGKDVSILRSKRIIGCTTTAAAKYTKLITSAQPDVVLVEEAGEIQESHILTALTPSVKQLIQIGDHKQLRPKINNYQLTVEKGEGYDLNRSLFERLILQGHPHTTLRKQHRMHPDISHLVKELTYPDLENGPKTSAREPIRGLEGRVIFVNHNYPELQNDKIGDRRDQDSKSSKENDFEARMVLKTVRFLAQQGYTTKNMVVLTPYLGQLRLVRDMLMDDVDPLLSDLDSHELIQAGLLTKAAAKVNKSPLRISTIDNYQGEEADIVIVSLTRSNTNGDIGFLAARERLNVLLSRARNCLIMFGNMETYMHSKKGTDTWNPFFDLMRAKNHLHDGLPVKCEKHPDRKFLLKEPDDFDKCCPDGGCTEACDAPLNCGLHNCILRCHRVDDHSQMPCPHKVDRVCDRGHKLKMQCHMRNDKCRTCAKEDLETERRIKRDLKLEADRQAREAAYKKELEEIQDEIDHERRMIKYRNDEEEQQRTLAQQRADLAALKETAERILKAPKPQIKQNMPGSFPAFDPPTPPTDPDSADTLEGLREGPEHEWKYLKQFEGAKSEPLDHMMGMIGLEDVKSEFLSVKSRVDTAIRQDISLGKERFGCSMLGNPGTGKTTVARLYAQFLTSLGVIPGSCFKEETGASLANAGVSGCKNIIDEILNDGGGVLFIDEAYQLTSGNSFGGGAVLDYLLPEIENLNGKVVFVLAGYNKQMESFYAHNPGLPSRFPIEMKFDDYTDEELLRIFELKMQQKYGGRMKCEDGSKGLYCRIATRRFGRGRGRDGFGNARTVENALATVSSRQAARLRKERRDGQKPDDFLFTKEDVIGPEPTEALKKSEAWKKLQRLFGLTAVKEAVKSLVDSVMQNYTRELDEQPPIEYSLNRVFFGNPGTGKTTVAKLYGAILVDLGLLSKGEVIVKNPSDFVGSVLGESEKQTKGILAASLGKVLVIDEAYGLYGGQGSTADPYKSAVIDTIVAEVQSVPGDDRCVLLLGYKDQMNTMFQNVNPGLSRRFPISSAFEFEDFDDDALRQILNLKLKQQGYTATDQAKRVAMEVLGRARNRPNFGNAGEIDIMLDAAKARHQSRLSRKETTSTSTLEALDFDENFDRAERAETNVSKLFEGTVGQEDVIAKLQGYQETVKTMKSLDLDPREDIPFNFLFRGPPGTGKTTTANKMGKVFYDMGFLATAEVVECSATDLIGQFVGQTGPKVQAKLDTALGKVLFIDEAYRLSEGHFAKEAMDELVDATTKEKYAKKLIIILAGYENDINRLMTTNPGLTSRFPEVIDFRTLRPDECVKLLLQALMSHKSRLAGPMSKKKVNLDVSVLQTLEQPLGAKLNHLFSELAKQDSWASARDVKTVAKSIFSGVIQDKQGIAKGHLTVRGDIIEAELTKMLHERASRSVENSRSSPALQGLDQILSQMPPSPAAPGFKTKTTTKQSFTSHEPNAPEEGEEPRKKGKLPNEAVKPSRREATRDAGVSDEVWEQLQRDKQAEEQREQEYQDLLKAQRTASDEAREQIVRKLLEEEERRRKEEEAREKLETMGVCPVGFPWIKQDGGYRCGGGSHYMSDAAVMKL</sequence>
<proteinExistence type="inferred from homology"/>
<dbReference type="InterPro" id="IPR003593">
    <property type="entry name" value="AAA+_ATPase"/>
</dbReference>
<dbReference type="PANTHER" id="PTHR43392:SF2">
    <property type="entry name" value="AAA-TYPE ATPASE FAMILY PROTEIN _ ANKYRIN REPEAT FAMILY PROTEIN"/>
    <property type="match status" value="1"/>
</dbReference>
<organism evidence="8 9">
    <name type="scientific">Phomopsis amygdali</name>
    <name type="common">Fusicoccum amygdali</name>
    <dbReference type="NCBI Taxonomy" id="1214568"/>
    <lineage>
        <taxon>Eukaryota</taxon>
        <taxon>Fungi</taxon>
        <taxon>Dikarya</taxon>
        <taxon>Ascomycota</taxon>
        <taxon>Pezizomycotina</taxon>
        <taxon>Sordariomycetes</taxon>
        <taxon>Sordariomycetidae</taxon>
        <taxon>Diaporthales</taxon>
        <taxon>Diaporthaceae</taxon>
        <taxon>Diaporthe</taxon>
    </lineage>
</organism>
<dbReference type="EMBL" id="JAUJFL010000009">
    <property type="protein sequence ID" value="KAK2597595.1"/>
    <property type="molecule type" value="Genomic_DNA"/>
</dbReference>
<dbReference type="Pfam" id="PF17866">
    <property type="entry name" value="AAA_lid_6"/>
    <property type="match status" value="2"/>
</dbReference>
<dbReference type="Pfam" id="PF00004">
    <property type="entry name" value="AAA"/>
    <property type="match status" value="3"/>
</dbReference>
<protein>
    <recommendedName>
        <fullName evidence="7">AAA+ ATPase domain-containing protein</fullName>
    </recommendedName>
</protein>
<evidence type="ECO:0000256" key="5">
    <source>
        <dbReference type="SAM" id="Coils"/>
    </source>
</evidence>
<evidence type="ECO:0000256" key="3">
    <source>
        <dbReference type="ARBA" id="ARBA00022806"/>
    </source>
</evidence>
<feature type="domain" description="AAA+ ATPase" evidence="7">
    <location>
        <begin position="485"/>
        <end position="907"/>
    </location>
</feature>
<dbReference type="InterPro" id="IPR003959">
    <property type="entry name" value="ATPase_AAA_core"/>
</dbReference>
<dbReference type="InterPro" id="IPR047187">
    <property type="entry name" value="SF1_C_Upf1"/>
</dbReference>
<dbReference type="SMART" id="SM00382">
    <property type="entry name" value="AAA"/>
    <property type="match status" value="4"/>
</dbReference>
<evidence type="ECO:0000313" key="9">
    <source>
        <dbReference type="Proteomes" id="UP001265746"/>
    </source>
</evidence>
<comment type="similarity">
    <text evidence="1">Belongs to the CbxX/CfxQ family.</text>
</comment>
<dbReference type="InterPro" id="IPR050773">
    <property type="entry name" value="CbxX/CfxQ_RuBisCO_ESX"/>
</dbReference>
<dbReference type="Gene3D" id="3.40.50.300">
    <property type="entry name" value="P-loop containing nucleotide triphosphate hydrolases"/>
    <property type="match status" value="5"/>
</dbReference>
<feature type="domain" description="AAA+ ATPase" evidence="7">
    <location>
        <begin position="1865"/>
        <end position="2002"/>
    </location>
</feature>
<dbReference type="GO" id="GO:0005524">
    <property type="term" value="F:ATP binding"/>
    <property type="evidence" value="ECO:0007669"/>
    <property type="project" value="UniProtKB-KW"/>
</dbReference>
<keyword evidence="3" id="KW-0378">Hydrolase</keyword>
<dbReference type="CDD" id="cd06008">
    <property type="entry name" value="NF-X1-zinc-finger"/>
    <property type="match status" value="1"/>
</dbReference>
<feature type="compositionally biased region" description="Basic and acidic residues" evidence="6">
    <location>
        <begin position="2197"/>
        <end position="2210"/>
    </location>
</feature>
<feature type="region of interest" description="Disordered" evidence="6">
    <location>
        <begin position="2129"/>
        <end position="2210"/>
    </location>
</feature>
<dbReference type="InterPro" id="IPR027417">
    <property type="entry name" value="P-loop_NTPase"/>
</dbReference>
<dbReference type="PANTHER" id="PTHR43392">
    <property type="entry name" value="AAA-TYPE ATPASE FAMILY PROTEIN / ANKYRIN REPEAT FAMILY PROTEIN"/>
    <property type="match status" value="1"/>
</dbReference>
<dbReference type="CDD" id="cd18808">
    <property type="entry name" value="SF1_C_Upf1"/>
    <property type="match status" value="1"/>
</dbReference>
<dbReference type="Gene3D" id="1.10.8.60">
    <property type="match status" value="1"/>
</dbReference>
<keyword evidence="5" id="KW-0175">Coiled coil</keyword>
<dbReference type="GO" id="GO:0004386">
    <property type="term" value="F:helicase activity"/>
    <property type="evidence" value="ECO:0007669"/>
    <property type="project" value="InterPro"/>
</dbReference>
<dbReference type="InterPro" id="IPR041627">
    <property type="entry name" value="AAA_lid_6"/>
</dbReference>
<feature type="domain" description="AAA+ ATPase" evidence="7">
    <location>
        <begin position="1592"/>
        <end position="1736"/>
    </location>
</feature>
<evidence type="ECO:0000259" key="7">
    <source>
        <dbReference type="SMART" id="SM00382"/>
    </source>
</evidence>
<evidence type="ECO:0000256" key="6">
    <source>
        <dbReference type="SAM" id="MobiDB-lite"/>
    </source>
</evidence>
<name>A0AAD9S3F4_PHOAM</name>
<accession>A0AAD9S3F4</accession>
<dbReference type="InterPro" id="IPR041679">
    <property type="entry name" value="DNA2/NAM7-like_C"/>
</dbReference>
<dbReference type="FunFam" id="3.40.50.300:FF:000216">
    <property type="entry name" value="Type VII secretion ATPase EccA"/>
    <property type="match status" value="3"/>
</dbReference>
<evidence type="ECO:0000256" key="2">
    <source>
        <dbReference type="ARBA" id="ARBA00022741"/>
    </source>
</evidence>
<dbReference type="FunFam" id="3.40.50.300:FF:001660">
    <property type="entry name" value="NF-X1 finger and helicase protein, putative"/>
    <property type="match status" value="1"/>
</dbReference>
<dbReference type="FunFam" id="1.10.8.60:FF:000160">
    <property type="entry name" value="WGS project CABT00000000 data, contig 2.55"/>
    <property type="match status" value="1"/>
</dbReference>
<keyword evidence="4" id="KW-0067">ATP-binding</keyword>
<dbReference type="Pfam" id="PF13087">
    <property type="entry name" value="AAA_12"/>
    <property type="match status" value="1"/>
</dbReference>
<comment type="caution">
    <text evidence="8">The sequence shown here is derived from an EMBL/GenBank/DDBJ whole genome shotgun (WGS) entry which is preliminary data.</text>
</comment>
<evidence type="ECO:0000313" key="8">
    <source>
        <dbReference type="EMBL" id="KAK2597595.1"/>
    </source>
</evidence>
<feature type="domain" description="AAA+ ATPase" evidence="7">
    <location>
        <begin position="1313"/>
        <end position="1447"/>
    </location>
</feature>
<dbReference type="CDD" id="cd17936">
    <property type="entry name" value="EEXXEc_NFX1"/>
    <property type="match status" value="1"/>
</dbReference>